<keyword evidence="4 7" id="KW-0812">Transmembrane</keyword>
<dbReference type="eggNOG" id="KOG0224">
    <property type="taxonomic scope" value="Eukaryota"/>
</dbReference>
<feature type="transmembrane region" description="Helical" evidence="9">
    <location>
        <begin position="250"/>
        <end position="268"/>
    </location>
</feature>
<name>M7SHM6_EUTLA</name>
<evidence type="ECO:0000256" key="9">
    <source>
        <dbReference type="SAM" id="Phobius"/>
    </source>
</evidence>
<dbReference type="InterPro" id="IPR000425">
    <property type="entry name" value="MIP"/>
</dbReference>
<dbReference type="Proteomes" id="UP000012174">
    <property type="component" value="Unassembled WGS sequence"/>
</dbReference>
<feature type="transmembrane region" description="Helical" evidence="9">
    <location>
        <begin position="288"/>
        <end position="307"/>
    </location>
</feature>
<dbReference type="AlphaFoldDB" id="M7SHM6"/>
<evidence type="ECO:0000256" key="2">
    <source>
        <dbReference type="ARBA" id="ARBA00006175"/>
    </source>
</evidence>
<feature type="transmembrane region" description="Helical" evidence="9">
    <location>
        <begin position="376"/>
        <end position="399"/>
    </location>
</feature>
<organism evidence="10 11">
    <name type="scientific">Eutypa lata (strain UCR-EL1)</name>
    <name type="common">Grapevine dieback disease fungus</name>
    <name type="synonym">Eutypa armeniacae</name>
    <dbReference type="NCBI Taxonomy" id="1287681"/>
    <lineage>
        <taxon>Eukaryota</taxon>
        <taxon>Fungi</taxon>
        <taxon>Dikarya</taxon>
        <taxon>Ascomycota</taxon>
        <taxon>Pezizomycotina</taxon>
        <taxon>Sordariomycetes</taxon>
        <taxon>Xylariomycetidae</taxon>
        <taxon>Xylariales</taxon>
        <taxon>Diatrypaceae</taxon>
        <taxon>Eutypa</taxon>
    </lineage>
</organism>
<dbReference type="GO" id="GO:0015250">
    <property type="term" value="F:water channel activity"/>
    <property type="evidence" value="ECO:0007669"/>
    <property type="project" value="TreeGrafter"/>
</dbReference>
<feature type="region of interest" description="Disordered" evidence="8">
    <location>
        <begin position="1"/>
        <end position="69"/>
    </location>
</feature>
<evidence type="ECO:0000313" key="11">
    <source>
        <dbReference type="Proteomes" id="UP000012174"/>
    </source>
</evidence>
<feature type="compositionally biased region" description="Basic and acidic residues" evidence="8">
    <location>
        <begin position="188"/>
        <end position="201"/>
    </location>
</feature>
<dbReference type="Gene3D" id="1.20.1080.10">
    <property type="entry name" value="Glycerol uptake facilitator protein"/>
    <property type="match status" value="1"/>
</dbReference>
<dbReference type="PANTHER" id="PTHR43829:SF24">
    <property type="entry name" value="MIP AQUAPORIN (EUROFUNG)"/>
    <property type="match status" value="1"/>
</dbReference>
<dbReference type="InterPro" id="IPR050363">
    <property type="entry name" value="MIP/Aquaporin"/>
</dbReference>
<keyword evidence="6 9" id="KW-0472">Membrane</keyword>
<evidence type="ECO:0000313" key="10">
    <source>
        <dbReference type="EMBL" id="EMR63778.1"/>
    </source>
</evidence>
<dbReference type="SUPFAM" id="SSF81338">
    <property type="entry name" value="Aquaporin-like"/>
    <property type="match status" value="1"/>
</dbReference>
<dbReference type="KEGG" id="ela:UCREL1_9267"/>
<feature type="transmembrane region" description="Helical" evidence="9">
    <location>
        <begin position="328"/>
        <end position="350"/>
    </location>
</feature>
<feature type="region of interest" description="Disordered" evidence="8">
    <location>
        <begin position="95"/>
        <end position="174"/>
    </location>
</feature>
<dbReference type="PRINTS" id="PR00783">
    <property type="entry name" value="MINTRINSICP"/>
</dbReference>
<accession>M7SHM6</accession>
<dbReference type="HOGENOM" id="CLU_020019_2_2_1"/>
<evidence type="ECO:0000256" key="5">
    <source>
        <dbReference type="ARBA" id="ARBA00022989"/>
    </source>
</evidence>
<evidence type="ECO:0000256" key="3">
    <source>
        <dbReference type="ARBA" id="ARBA00022448"/>
    </source>
</evidence>
<dbReference type="STRING" id="1287681.M7SHM6"/>
<reference evidence="11" key="1">
    <citation type="journal article" date="2013" name="Genome Announc.">
        <title>Draft genome sequence of the grapevine dieback fungus Eutypa lata UCR-EL1.</title>
        <authorList>
            <person name="Blanco-Ulate B."/>
            <person name="Rolshausen P.E."/>
            <person name="Cantu D."/>
        </authorList>
    </citation>
    <scope>NUCLEOTIDE SEQUENCE [LARGE SCALE GENOMIC DNA]</scope>
    <source>
        <strain evidence="11">UCR-EL1</strain>
    </source>
</reference>
<feature type="compositionally biased region" description="Polar residues" evidence="8">
    <location>
        <begin position="135"/>
        <end position="148"/>
    </location>
</feature>
<protein>
    <submittedName>
        <fullName evidence="10">Putative glycerol uptake facilitator protein</fullName>
    </submittedName>
</protein>
<evidence type="ECO:0000256" key="6">
    <source>
        <dbReference type="ARBA" id="ARBA00023136"/>
    </source>
</evidence>
<dbReference type="GO" id="GO:0015254">
    <property type="term" value="F:glycerol channel activity"/>
    <property type="evidence" value="ECO:0007669"/>
    <property type="project" value="TreeGrafter"/>
</dbReference>
<sequence>MQPISPHWTTSTASDESQPSESQPSDSSEATLRDEQSKPNRPSSHMSRVTNGTSIHTRETNQRLSADEVPYPIILEGWVDNEYRSENPWYGQTRRKPVFSLGKPLPHTSRRAARSERGDIESQEDDSIYQVDLRSLNSRNIREQQTANPDRADGRRRKPAGVSHGGRRNDAGQPVFDYVPFDIGGHKNVDEGGEDTGRVEAESTPNKPSYAIDSEPIGKRECDEVEMGEKDPDELRNWWARVRAKHAEPLAEFLATGVAVFLGLSATLSVNLTANQLIHYGTFEMTCWAWGFAWMLGIYLGGGISGAHMNPVISISLAMFRGFPWRSCAVYIVVQFLAALAAGALAWAIYRDTILYMDPTLDELSKSFFSSPREHVSVGSACLNQVVGSAILVIAILALGDDQNNPPGAGMHAFV</sequence>
<comment type="similarity">
    <text evidence="2 7">Belongs to the MIP/aquaporin (TC 1.A.8) family.</text>
</comment>
<evidence type="ECO:0000256" key="1">
    <source>
        <dbReference type="ARBA" id="ARBA00004141"/>
    </source>
</evidence>
<comment type="subcellular location">
    <subcellularLocation>
        <location evidence="1">Membrane</location>
        <topology evidence="1">Multi-pass membrane protein</topology>
    </subcellularLocation>
</comment>
<dbReference type="Pfam" id="PF00230">
    <property type="entry name" value="MIP"/>
    <property type="match status" value="1"/>
</dbReference>
<evidence type="ECO:0000256" key="8">
    <source>
        <dbReference type="SAM" id="MobiDB-lite"/>
    </source>
</evidence>
<dbReference type="GO" id="GO:0005886">
    <property type="term" value="C:plasma membrane"/>
    <property type="evidence" value="ECO:0007669"/>
    <property type="project" value="TreeGrafter"/>
</dbReference>
<feature type="compositionally biased region" description="Low complexity" evidence="8">
    <location>
        <begin position="14"/>
        <end position="28"/>
    </location>
</feature>
<keyword evidence="5 9" id="KW-1133">Transmembrane helix</keyword>
<dbReference type="InterPro" id="IPR023271">
    <property type="entry name" value="Aquaporin-like"/>
</dbReference>
<keyword evidence="3 7" id="KW-0813">Transport</keyword>
<dbReference type="PANTHER" id="PTHR43829">
    <property type="entry name" value="AQUAPORIN OR AQUAGLYCEROPORIN RELATED"/>
    <property type="match status" value="1"/>
</dbReference>
<evidence type="ECO:0000256" key="4">
    <source>
        <dbReference type="ARBA" id="ARBA00022692"/>
    </source>
</evidence>
<dbReference type="OrthoDB" id="4763962at2759"/>
<keyword evidence="11" id="KW-1185">Reference proteome</keyword>
<feature type="region of interest" description="Disordered" evidence="8">
    <location>
        <begin position="188"/>
        <end position="214"/>
    </location>
</feature>
<dbReference type="EMBL" id="KB707174">
    <property type="protein sequence ID" value="EMR63778.1"/>
    <property type="molecule type" value="Genomic_DNA"/>
</dbReference>
<proteinExistence type="inferred from homology"/>
<gene>
    <name evidence="10" type="ORF">UCREL1_9267</name>
</gene>
<evidence type="ECO:0000256" key="7">
    <source>
        <dbReference type="RuleBase" id="RU000477"/>
    </source>
</evidence>
<feature type="compositionally biased region" description="Polar residues" evidence="8">
    <location>
        <begin position="39"/>
        <end position="55"/>
    </location>
</feature>